<protein>
    <recommendedName>
        <fullName evidence="1">Glycosyl transferase family 1 domain-containing protein</fullName>
    </recommendedName>
</protein>
<dbReference type="Pfam" id="PF00534">
    <property type="entry name" value="Glycos_transf_1"/>
    <property type="match status" value="1"/>
</dbReference>
<name>A0A348MLE7_UNCW3</name>
<dbReference type="InterPro" id="IPR001296">
    <property type="entry name" value="Glyco_trans_1"/>
</dbReference>
<accession>A0A348MLE7</accession>
<evidence type="ECO:0000313" key="2">
    <source>
        <dbReference type="EMBL" id="HAF07873.1"/>
    </source>
</evidence>
<dbReference type="GO" id="GO:0016757">
    <property type="term" value="F:glycosyltransferase activity"/>
    <property type="evidence" value="ECO:0007669"/>
    <property type="project" value="InterPro"/>
</dbReference>
<proteinExistence type="predicted"/>
<dbReference type="Gene3D" id="3.40.50.2000">
    <property type="entry name" value="Glycogen Phosphorylase B"/>
    <property type="match status" value="1"/>
</dbReference>
<comment type="caution">
    <text evidence="2">The sequence shown here is derived from an EMBL/GenBank/DDBJ whole genome shotgun (WGS) entry which is preliminary data.</text>
</comment>
<evidence type="ECO:0000259" key="1">
    <source>
        <dbReference type="Pfam" id="PF00534"/>
    </source>
</evidence>
<evidence type="ECO:0000313" key="3">
    <source>
        <dbReference type="Proteomes" id="UP000262454"/>
    </source>
</evidence>
<dbReference type="Proteomes" id="UP000262454">
    <property type="component" value="Unassembled WGS sequence"/>
</dbReference>
<dbReference type="SUPFAM" id="SSF53756">
    <property type="entry name" value="UDP-Glycosyltransferase/glycogen phosphorylase"/>
    <property type="match status" value="1"/>
</dbReference>
<feature type="domain" description="Glycosyl transferase family 1" evidence="1">
    <location>
        <begin position="206"/>
        <end position="293"/>
    </location>
</feature>
<sequence>MVKFIEDGKKKMSHCQAPSPIKKIGWVSPFPPVKSGISVYSEALLKELTKNNEFVFTPISAVSDKKRISLKNVKKKEYDLLIYSIGNHPLHLLSYERALKETGIIFLHDMNLHDLLYFRSIKSKNPFLYLKYLLNESGDFETIKKIVKNQGQDRNLFINFPLIKELVLSNNYFIVHSEYAKKMIKEINVDAEVLKINHICPWAERIERKNSEKIIIGIFGYLSKDRHIDKTIDVFKKFLPNSKKQIVLRFVGEDVDINLENIIDEKGVRKNIEIYRNVDDDNFLKLMKECDYAINIRHPVRGEMSSNLMKFIGFGIPTAIVYEKSFKDIPENCIFPVKMDDFENSLFKFFLLIDSNDGSLKNISENAYNFAKNECNAFKISQQIIEFIKIFDPNKKGKSLRKLKPKEILKIYGFEKSLKLYIKSLL</sequence>
<dbReference type="EMBL" id="DMCX01000035">
    <property type="protein sequence ID" value="HAF07873.1"/>
    <property type="molecule type" value="Genomic_DNA"/>
</dbReference>
<gene>
    <name evidence="2" type="ORF">DCG82_05675</name>
</gene>
<reference evidence="2 3" key="1">
    <citation type="journal article" date="2018" name="Nat. Biotechnol.">
        <title>A standardized bacterial taxonomy based on genome phylogeny substantially revises the tree of life.</title>
        <authorList>
            <person name="Parks D.H."/>
            <person name="Chuvochina M."/>
            <person name="Waite D.W."/>
            <person name="Rinke C."/>
            <person name="Skarshewski A."/>
            <person name="Chaumeil P.A."/>
            <person name="Hugenholtz P."/>
        </authorList>
    </citation>
    <scope>NUCLEOTIDE SEQUENCE [LARGE SCALE GENOMIC DNA]</scope>
    <source>
        <strain evidence="2">UBA7921</strain>
    </source>
</reference>
<organism evidence="2 3">
    <name type="scientific">candidate division WOR-3 bacterium</name>
    <dbReference type="NCBI Taxonomy" id="2052148"/>
    <lineage>
        <taxon>Bacteria</taxon>
        <taxon>Bacteria division WOR-3</taxon>
    </lineage>
</organism>
<dbReference type="AlphaFoldDB" id="A0A348MLE7"/>